<evidence type="ECO:0000313" key="2">
    <source>
        <dbReference type="EMBL" id="APZ95671.1"/>
    </source>
</evidence>
<dbReference type="PANTHER" id="PTHR45460">
    <property type="entry name" value="SIMILAR TO CYSTEINE PROTEINASE"/>
    <property type="match status" value="1"/>
</dbReference>
<proteinExistence type="predicted"/>
<dbReference type="AlphaFoldDB" id="A0A1P8WNP4"/>
<protein>
    <submittedName>
        <fullName evidence="2">FG-GAP repeat</fullName>
    </submittedName>
</protein>
<dbReference type="RefSeq" id="WP_077026805.1">
    <property type="nucleotide sequence ID" value="NZ_CP017641.1"/>
</dbReference>
<accession>A0A1P8WNP4</accession>
<dbReference type="InterPro" id="IPR028994">
    <property type="entry name" value="Integrin_alpha_N"/>
</dbReference>
<gene>
    <name evidence="2" type="ORF">Fuma_05330</name>
</gene>
<dbReference type="OrthoDB" id="227135at2"/>
<dbReference type="InterPro" id="IPR013517">
    <property type="entry name" value="FG-GAP"/>
</dbReference>
<sequence length="431" mass="46648">MISKSTALLVALVVMTPLLIFWAMPNAKIAETDGTVKPAGSAFPASTLRFEKEAPTSPLTGHPRICHVQVTQLREDGPVGILICDASKNAVIFQTDNSSGQPSEEILLSDVVAPAHATVVDIDNDGDRDILVSVLGNIEPDDGVIGSVVLLKCVDNGYQAQTILDDVRRVADVQPGDFDNDGDLDLAVAVFGYNRGQVLWLENLGDLVFRDHELLSAPGIIHVPVADFDNDGDLDISAIVTQDEEELWGFENDGHGAFQPRRLWFTHNFDLGSAGLLAEDLDRDGDMDLILPAGDNLEDFDPFPQPYHGCLWFENQGGWKFAEKRIATFGGTYAAAAADLDNDKDVDIVLASMANVWDEPSQASIIWLENNGEQNFTAWQIDSSPTHLVTVATGDLNADGAVDIVAGGLHIRPPYNKLGRVTIWKNKGTAP</sequence>
<evidence type="ECO:0000256" key="1">
    <source>
        <dbReference type="ARBA" id="ARBA00022729"/>
    </source>
</evidence>
<dbReference type="PANTHER" id="PTHR45460:SF2">
    <property type="entry name" value="ALPHA 1,3 GLUCANASE, GH71 FAMILY (EUROFUNG)"/>
    <property type="match status" value="1"/>
</dbReference>
<dbReference type="EMBL" id="CP017641">
    <property type="protein sequence ID" value="APZ95671.1"/>
    <property type="molecule type" value="Genomic_DNA"/>
</dbReference>
<keyword evidence="3" id="KW-1185">Reference proteome</keyword>
<reference evidence="2 3" key="1">
    <citation type="journal article" date="2016" name="Front. Microbiol.">
        <title>Fuerstia marisgermanicae gen. nov., sp. nov., an Unusual Member of the Phylum Planctomycetes from the German Wadden Sea.</title>
        <authorList>
            <person name="Kohn T."/>
            <person name="Heuer A."/>
            <person name="Jogler M."/>
            <person name="Vollmers J."/>
            <person name="Boedeker C."/>
            <person name="Bunk B."/>
            <person name="Rast P."/>
            <person name="Borchert D."/>
            <person name="Glockner I."/>
            <person name="Freese H.M."/>
            <person name="Klenk H.P."/>
            <person name="Overmann J."/>
            <person name="Kaster A.K."/>
            <person name="Rohde M."/>
            <person name="Wiegand S."/>
            <person name="Jogler C."/>
        </authorList>
    </citation>
    <scope>NUCLEOTIDE SEQUENCE [LARGE SCALE GENOMIC DNA]</scope>
    <source>
        <strain evidence="2 3">NH11</strain>
    </source>
</reference>
<dbReference type="KEGG" id="fmr:Fuma_05330"/>
<dbReference type="Gene3D" id="2.130.10.130">
    <property type="entry name" value="Integrin alpha, N-terminal"/>
    <property type="match status" value="2"/>
</dbReference>
<dbReference type="Proteomes" id="UP000187735">
    <property type="component" value="Chromosome"/>
</dbReference>
<name>A0A1P8WNP4_9PLAN</name>
<dbReference type="Pfam" id="PF13517">
    <property type="entry name" value="FG-GAP_3"/>
    <property type="match status" value="1"/>
</dbReference>
<organism evidence="2 3">
    <name type="scientific">Fuerstiella marisgermanici</name>
    <dbReference type="NCBI Taxonomy" id="1891926"/>
    <lineage>
        <taxon>Bacteria</taxon>
        <taxon>Pseudomonadati</taxon>
        <taxon>Planctomycetota</taxon>
        <taxon>Planctomycetia</taxon>
        <taxon>Planctomycetales</taxon>
        <taxon>Planctomycetaceae</taxon>
        <taxon>Fuerstiella</taxon>
    </lineage>
</organism>
<evidence type="ECO:0000313" key="3">
    <source>
        <dbReference type="Proteomes" id="UP000187735"/>
    </source>
</evidence>
<dbReference type="STRING" id="1891926.Fuma_05330"/>
<dbReference type="SUPFAM" id="SSF69318">
    <property type="entry name" value="Integrin alpha N-terminal domain"/>
    <property type="match status" value="1"/>
</dbReference>
<keyword evidence="1" id="KW-0732">Signal</keyword>